<keyword evidence="1 2" id="KW-0597">Phosphoprotein</keyword>
<evidence type="ECO:0000256" key="1">
    <source>
        <dbReference type="ARBA" id="ARBA00022553"/>
    </source>
</evidence>
<evidence type="ECO:0000313" key="5">
    <source>
        <dbReference type="Proteomes" id="UP001593833"/>
    </source>
</evidence>
<dbReference type="SUPFAM" id="SSF52172">
    <property type="entry name" value="CheY-like"/>
    <property type="match status" value="1"/>
</dbReference>
<dbReference type="PANTHER" id="PTHR44591:SF3">
    <property type="entry name" value="RESPONSE REGULATORY DOMAIN-CONTAINING PROTEIN"/>
    <property type="match status" value="1"/>
</dbReference>
<dbReference type="EMBL" id="JBHPKH010000009">
    <property type="protein sequence ID" value="MFC1572272.1"/>
    <property type="molecule type" value="Genomic_DNA"/>
</dbReference>
<feature type="domain" description="Response regulatory" evidence="3">
    <location>
        <begin position="5"/>
        <end position="124"/>
    </location>
</feature>
<dbReference type="PANTHER" id="PTHR44591">
    <property type="entry name" value="STRESS RESPONSE REGULATOR PROTEIN 1"/>
    <property type="match status" value="1"/>
</dbReference>
<evidence type="ECO:0000259" key="3">
    <source>
        <dbReference type="PROSITE" id="PS50110"/>
    </source>
</evidence>
<keyword evidence="5" id="KW-1185">Reference proteome</keyword>
<evidence type="ECO:0000256" key="2">
    <source>
        <dbReference type="PROSITE-ProRule" id="PRU00169"/>
    </source>
</evidence>
<comment type="caution">
    <text evidence="4">The sequence shown here is derived from an EMBL/GenBank/DDBJ whole genome shotgun (WGS) entry which is preliminary data.</text>
</comment>
<dbReference type="PROSITE" id="PS50110">
    <property type="entry name" value="RESPONSE_REGULATORY"/>
    <property type="match status" value="1"/>
</dbReference>
<reference evidence="4 5" key="1">
    <citation type="submission" date="2024-09" db="EMBL/GenBank/DDBJ databases">
        <authorList>
            <person name="D'Angelo T."/>
        </authorList>
    </citation>
    <scope>NUCLEOTIDE SEQUENCE [LARGE SCALE GENOMIC DNA]</scope>
    <source>
        <strain evidence="4">SAG AM-320-E07</strain>
    </source>
</reference>
<accession>A0ABV6YIX3</accession>
<feature type="modified residue" description="4-aspartylphosphate" evidence="2">
    <location>
        <position position="53"/>
    </location>
</feature>
<gene>
    <name evidence="4" type="ORF">ACFL6M_01615</name>
</gene>
<dbReference type="InterPro" id="IPR050595">
    <property type="entry name" value="Bact_response_regulator"/>
</dbReference>
<dbReference type="Pfam" id="PF00072">
    <property type="entry name" value="Response_reg"/>
    <property type="match status" value="1"/>
</dbReference>
<evidence type="ECO:0000313" key="4">
    <source>
        <dbReference type="EMBL" id="MFC1572272.1"/>
    </source>
</evidence>
<dbReference type="Gene3D" id="3.40.50.2300">
    <property type="match status" value="1"/>
</dbReference>
<dbReference type="InterPro" id="IPR011006">
    <property type="entry name" value="CheY-like_superfamily"/>
</dbReference>
<dbReference type="SMART" id="SM00448">
    <property type="entry name" value="REC"/>
    <property type="match status" value="1"/>
</dbReference>
<organism evidence="4 5">
    <name type="scientific">Eiseniibacteriota bacterium</name>
    <dbReference type="NCBI Taxonomy" id="2212470"/>
    <lineage>
        <taxon>Bacteria</taxon>
        <taxon>Candidatus Eiseniibacteriota</taxon>
    </lineage>
</organism>
<sequence>MSKKTVLLVDDDEVFVEATTAILESVYEVRTASNGQEAHEAIARERPDVVVLDVMMDHLSEGFDVARKLKGDVATRHIPVVMLTGVDQVYDYRMEMDESFFPHDRFLEKPVTPEKLLQVLKEICAGDDS</sequence>
<protein>
    <submittedName>
        <fullName evidence="4">Two-component system response regulator</fullName>
    </submittedName>
</protein>
<proteinExistence type="predicted"/>
<name>A0ABV6YIX3_UNCEI</name>
<dbReference type="Proteomes" id="UP001593833">
    <property type="component" value="Unassembled WGS sequence"/>
</dbReference>
<dbReference type="InterPro" id="IPR001789">
    <property type="entry name" value="Sig_transdc_resp-reg_receiver"/>
</dbReference>